<evidence type="ECO:0000313" key="1">
    <source>
        <dbReference type="EMBL" id="OAP56318.1"/>
    </source>
</evidence>
<comment type="caution">
    <text evidence="1">The sequence shown here is derived from an EMBL/GenBank/DDBJ whole genome shotgun (WGS) entry which is preliminary data.</text>
</comment>
<evidence type="ECO:0000313" key="2">
    <source>
        <dbReference type="Proteomes" id="UP000078343"/>
    </source>
</evidence>
<dbReference type="STRING" id="1367422.A0A178Z951"/>
<dbReference type="OrthoDB" id="4118642at2759"/>
<reference evidence="1 2" key="1">
    <citation type="submission" date="2016-04" db="EMBL/GenBank/DDBJ databases">
        <title>Draft genome of Fonsecaea erecta CBS 125763.</title>
        <authorList>
            <person name="Weiss V.A."/>
            <person name="Vicente V.A."/>
            <person name="Raittz R.T."/>
            <person name="Moreno L.F."/>
            <person name="De Souza E.M."/>
            <person name="Pedrosa F.O."/>
            <person name="Steffens M.B."/>
            <person name="Faoro H."/>
            <person name="Tadra-Sfeir M.Z."/>
            <person name="Najafzadeh M.J."/>
            <person name="Felipe M.S."/>
            <person name="Teixeira M."/>
            <person name="Sun J."/>
            <person name="Xi L."/>
            <person name="Gomes R."/>
            <person name="De Azevedo C.M."/>
            <person name="Salgado C.G."/>
            <person name="Da Silva M.B."/>
            <person name="Nascimento M.F."/>
            <person name="Queiroz-Telles F."/>
            <person name="Attili D.S."/>
            <person name="Gorbushina A."/>
        </authorList>
    </citation>
    <scope>NUCLEOTIDE SEQUENCE [LARGE SCALE GENOMIC DNA]</scope>
    <source>
        <strain evidence="1 2">CBS 125763</strain>
    </source>
</reference>
<dbReference type="GeneID" id="30013665"/>
<gene>
    <name evidence="1" type="ORF">AYL99_09497</name>
</gene>
<dbReference type="RefSeq" id="XP_018689685.1">
    <property type="nucleotide sequence ID" value="XM_018841004.1"/>
</dbReference>
<sequence length="176" mass="19932">MAVLEKTEQELQVSTPPHQRLSAVIKQASETGTFWYRLVLRSPMGLVRVFYDHIQPILADEHEENDEFYTVMMDNWTVKTVPFINKKLTDKEDYDRRLRQASKDEARESVKNPLQNKSLFAFVSALAHDPAPASYPLLQALSLPLPRTILLALAHDPTSDQLLPSSPLPRPSGPPC</sequence>
<keyword evidence="2" id="KW-1185">Reference proteome</keyword>
<organism evidence="1 2">
    <name type="scientific">Fonsecaea erecta</name>
    <dbReference type="NCBI Taxonomy" id="1367422"/>
    <lineage>
        <taxon>Eukaryota</taxon>
        <taxon>Fungi</taxon>
        <taxon>Dikarya</taxon>
        <taxon>Ascomycota</taxon>
        <taxon>Pezizomycotina</taxon>
        <taxon>Eurotiomycetes</taxon>
        <taxon>Chaetothyriomycetidae</taxon>
        <taxon>Chaetothyriales</taxon>
        <taxon>Herpotrichiellaceae</taxon>
        <taxon>Fonsecaea</taxon>
    </lineage>
</organism>
<accession>A0A178Z951</accession>
<dbReference type="EMBL" id="LVYI01000009">
    <property type="protein sequence ID" value="OAP56318.1"/>
    <property type="molecule type" value="Genomic_DNA"/>
</dbReference>
<dbReference type="Proteomes" id="UP000078343">
    <property type="component" value="Unassembled WGS sequence"/>
</dbReference>
<name>A0A178Z951_9EURO</name>
<proteinExistence type="predicted"/>
<dbReference type="AlphaFoldDB" id="A0A178Z951"/>
<protein>
    <submittedName>
        <fullName evidence="1">Uncharacterized protein</fullName>
    </submittedName>
</protein>